<dbReference type="KEGG" id="nwr:E3U44_07405"/>
<organism evidence="1 2">
    <name type="scientific">Nitrosococcus wardiae</name>
    <dbReference type="NCBI Taxonomy" id="1814290"/>
    <lineage>
        <taxon>Bacteria</taxon>
        <taxon>Pseudomonadati</taxon>
        <taxon>Pseudomonadota</taxon>
        <taxon>Gammaproteobacteria</taxon>
        <taxon>Chromatiales</taxon>
        <taxon>Chromatiaceae</taxon>
        <taxon>Nitrosococcus</taxon>
    </lineage>
</organism>
<dbReference type="OrthoDB" id="5771727at2"/>
<proteinExistence type="predicted"/>
<dbReference type="EMBL" id="CP038033">
    <property type="protein sequence ID" value="QBQ56491.1"/>
    <property type="molecule type" value="Genomic_DNA"/>
</dbReference>
<evidence type="ECO:0008006" key="3">
    <source>
        <dbReference type="Google" id="ProtNLM"/>
    </source>
</evidence>
<keyword evidence="2" id="KW-1185">Reference proteome</keyword>
<evidence type="ECO:0000313" key="1">
    <source>
        <dbReference type="EMBL" id="QBQ56491.1"/>
    </source>
</evidence>
<name>A0A4P7C276_9GAMM</name>
<reference evidence="1 2" key="1">
    <citation type="submission" date="2019-03" db="EMBL/GenBank/DDBJ databases">
        <title>The genome sequence of Nitrosococcus wardiae strain D1FHST reveals the archetypal metabolic capacity of ammonia-oxidizing Gammaproteobacteria.</title>
        <authorList>
            <person name="Wang L."/>
            <person name="Lim C.K."/>
            <person name="Hanson T.E."/>
            <person name="Dang H."/>
            <person name="Klotz M.G."/>
        </authorList>
    </citation>
    <scope>NUCLEOTIDE SEQUENCE [LARGE SCALE GENOMIC DNA]</scope>
    <source>
        <strain evidence="1 2">D1FHS</strain>
    </source>
</reference>
<accession>A0A4P7C276</accession>
<dbReference type="AlphaFoldDB" id="A0A4P7C276"/>
<gene>
    <name evidence="1" type="ORF">E3U44_07405</name>
</gene>
<dbReference type="Proteomes" id="UP000294325">
    <property type="component" value="Chromosome"/>
</dbReference>
<evidence type="ECO:0000313" key="2">
    <source>
        <dbReference type="Proteomes" id="UP000294325"/>
    </source>
</evidence>
<protein>
    <recommendedName>
        <fullName evidence="3">NirD/YgiW/YdeI family stress tolerance protein</fullName>
    </recommendedName>
</protein>
<sequence>MSSAQVAAQQRDNEPQRVEDVEELLDSITRYKGQTVRVSGEVEEIIDQKAFILESGGLFNNEIVVLVPQGNLTVMEGIDVTVTGTVRVISLIEIDREYGWGLEPYMRVELEDVDTFLVADHVEL</sequence>